<evidence type="ECO:0000256" key="1">
    <source>
        <dbReference type="SAM" id="MobiDB-lite"/>
    </source>
</evidence>
<dbReference type="PATRIC" id="fig|1502.177.peg.3444"/>
<keyword evidence="2" id="KW-0614">Plasmid</keyword>
<geneLocation type="plasmid" evidence="2 3">
    <name>pJFP838A</name>
</geneLocation>
<feature type="region of interest" description="Disordered" evidence="1">
    <location>
        <begin position="8"/>
        <end position="28"/>
    </location>
</feature>
<evidence type="ECO:0000313" key="3">
    <source>
        <dbReference type="Proteomes" id="UP000070260"/>
    </source>
</evidence>
<accession>A0A140GRJ3</accession>
<dbReference type="Proteomes" id="UP000070260">
    <property type="component" value="Plasmid pJFP838A"/>
</dbReference>
<dbReference type="RefSeq" id="WP_061429745.1">
    <property type="nucleotide sequence ID" value="NZ_CATNZX010000001.1"/>
</dbReference>
<protein>
    <submittedName>
        <fullName evidence="2">Uncharacterized protein</fullName>
    </submittedName>
</protein>
<name>A0A140GRJ3_CLOPF</name>
<organism evidence="2 3">
    <name type="scientific">Clostridium perfringens</name>
    <dbReference type="NCBI Taxonomy" id="1502"/>
    <lineage>
        <taxon>Bacteria</taxon>
        <taxon>Bacillati</taxon>
        <taxon>Bacillota</taxon>
        <taxon>Clostridia</taxon>
        <taxon>Eubacteriales</taxon>
        <taxon>Clostridiaceae</taxon>
        <taxon>Clostridium</taxon>
    </lineage>
</organism>
<gene>
    <name evidence="2" type="ORF">JFP838_pA0236</name>
</gene>
<proteinExistence type="predicted"/>
<dbReference type="EMBL" id="CP013615">
    <property type="protein sequence ID" value="AMN31152.1"/>
    <property type="molecule type" value="Genomic_DNA"/>
</dbReference>
<reference evidence="2 3" key="1">
    <citation type="journal article" date="2016" name="PLoS ONE">
        <title>Plasmid Characterization and Chromosome Analysis of Two netF+ Clostridium perfringens Isolates Associated with Foal and Canine Necrotizing Enteritis.</title>
        <authorList>
            <person name="Mehdizadeh Gohari I."/>
            <person name="Kropinski A.M."/>
            <person name="Weese S.J."/>
            <person name="Parreira V.R."/>
            <person name="Whitehead A.E."/>
            <person name="Boerlin P."/>
            <person name="Prescott J.F."/>
        </authorList>
    </citation>
    <scope>NUCLEOTIDE SEQUENCE [LARGE SCALE GENOMIC DNA]</scope>
    <source>
        <strain evidence="2 3">JP838</strain>
        <plasmid evidence="3">Plasmid pJFP838A</plasmid>
    </source>
</reference>
<evidence type="ECO:0000313" key="2">
    <source>
        <dbReference type="EMBL" id="AMN31152.1"/>
    </source>
</evidence>
<sequence length="76" mass="8656">MNLFFLSLSNSGNSHNEVPSSQPQLTPKGDFTCDLENPSNLSDYKYKVIDDECINEIKSKINKGNEFLRKETEKDV</sequence>
<dbReference type="AlphaFoldDB" id="A0A140GRJ3"/>